<dbReference type="Proteomes" id="UP000564806">
    <property type="component" value="Unassembled WGS sequence"/>
</dbReference>
<dbReference type="RefSeq" id="WP_175373132.1">
    <property type="nucleotide sequence ID" value="NZ_JABWCS010000215.1"/>
</dbReference>
<dbReference type="EMBL" id="JABWCS010000215">
    <property type="protein sequence ID" value="NUU62683.1"/>
    <property type="molecule type" value="Genomic_DNA"/>
</dbReference>
<evidence type="ECO:0000313" key="1">
    <source>
        <dbReference type="EMBL" id="NUU62683.1"/>
    </source>
</evidence>
<gene>
    <name evidence="1" type="ORF">HPT30_20255</name>
</gene>
<reference evidence="1" key="1">
    <citation type="submission" date="2020-06" db="EMBL/GenBank/DDBJ databases">
        <title>Paenibacillus sp. nov., isolated from soil.</title>
        <authorList>
            <person name="Seo Y.L."/>
        </authorList>
    </citation>
    <scope>NUCLEOTIDE SEQUENCE [LARGE SCALE GENOMIC DNA]</scope>
    <source>
        <strain evidence="1">JW14</strain>
    </source>
</reference>
<accession>A0A850EN16</accession>
<comment type="caution">
    <text evidence="1">The sequence shown here is derived from an EMBL/GenBank/DDBJ whole genome shotgun (WGS) entry which is preliminary data.</text>
</comment>
<keyword evidence="2" id="KW-1185">Reference proteome</keyword>
<proteinExistence type="predicted"/>
<protein>
    <submittedName>
        <fullName evidence="1">Uncharacterized protein</fullName>
    </submittedName>
</protein>
<evidence type="ECO:0000313" key="2">
    <source>
        <dbReference type="Proteomes" id="UP000564806"/>
    </source>
</evidence>
<organism evidence="1 2">
    <name type="scientific">Paenibacillus agri</name>
    <dbReference type="NCBI Taxonomy" id="2744309"/>
    <lineage>
        <taxon>Bacteria</taxon>
        <taxon>Bacillati</taxon>
        <taxon>Bacillota</taxon>
        <taxon>Bacilli</taxon>
        <taxon>Bacillales</taxon>
        <taxon>Paenibacillaceae</taxon>
        <taxon>Paenibacillus</taxon>
    </lineage>
</organism>
<dbReference type="AlphaFoldDB" id="A0A850EN16"/>
<name>A0A850EN16_9BACL</name>
<sequence length="84" mass="9435">MLENLIKAGEELESQAQPGLYGIGKVLSGGDLQKWTARVILYLEKHHQNSSLTKKAIEQTKGNVDYGEYEYLLGLLKAIKENEE</sequence>